<evidence type="ECO:0000256" key="2">
    <source>
        <dbReference type="ARBA" id="ARBA00004050"/>
    </source>
</evidence>
<keyword evidence="17 18" id="KW-0472">Membrane</keyword>
<dbReference type="PANTHER" id="PTHR38689:SF1">
    <property type="entry name" value="SUCCINATE DEHYDROGENASE HYDROPHOBIC MEMBRANE ANCHOR SUBUNIT"/>
    <property type="match status" value="1"/>
</dbReference>
<keyword evidence="16" id="KW-0408">Iron</keyword>
<evidence type="ECO:0000256" key="14">
    <source>
        <dbReference type="ARBA" id="ARBA00022982"/>
    </source>
</evidence>
<evidence type="ECO:0000256" key="9">
    <source>
        <dbReference type="ARBA" id="ARBA00022519"/>
    </source>
</evidence>
<keyword evidence="11" id="KW-0349">Heme</keyword>
<keyword evidence="14" id="KW-0249">Electron transport</keyword>
<dbReference type="CDD" id="cd03495">
    <property type="entry name" value="SQR_TypeC_SdhD_like"/>
    <property type="match status" value="1"/>
</dbReference>
<name>A0ABV7E4F1_9SPHN</name>
<keyword evidence="8" id="KW-1003">Cell membrane</keyword>
<dbReference type="SUPFAM" id="SSF81343">
    <property type="entry name" value="Fumarate reductase respiratory complex transmembrane subunits"/>
    <property type="match status" value="1"/>
</dbReference>
<evidence type="ECO:0000256" key="12">
    <source>
        <dbReference type="ARBA" id="ARBA00022692"/>
    </source>
</evidence>
<evidence type="ECO:0000256" key="5">
    <source>
        <dbReference type="ARBA" id="ARBA00011558"/>
    </source>
</evidence>
<keyword evidence="13" id="KW-0479">Metal-binding</keyword>
<keyword evidence="20" id="KW-1185">Reference proteome</keyword>
<evidence type="ECO:0000256" key="7">
    <source>
        <dbReference type="ARBA" id="ARBA00022448"/>
    </source>
</evidence>
<feature type="transmembrane region" description="Helical" evidence="18">
    <location>
        <begin position="59"/>
        <end position="78"/>
    </location>
</feature>
<keyword evidence="12 18" id="KW-0812">Transmembrane</keyword>
<evidence type="ECO:0000256" key="3">
    <source>
        <dbReference type="ARBA" id="ARBA00004429"/>
    </source>
</evidence>
<dbReference type="Gene3D" id="1.20.1300.10">
    <property type="entry name" value="Fumarate reductase/succinate dehydrogenase, transmembrane subunit"/>
    <property type="match status" value="1"/>
</dbReference>
<gene>
    <name evidence="19" type="primary">sdhD</name>
    <name evidence="19" type="ORF">ACFODU_07385</name>
</gene>
<organism evidence="19 20">
    <name type="scientific">Alteraurantiacibacter palmitatis</name>
    <dbReference type="NCBI Taxonomy" id="2054628"/>
    <lineage>
        <taxon>Bacteria</taxon>
        <taxon>Pseudomonadati</taxon>
        <taxon>Pseudomonadota</taxon>
        <taxon>Alphaproteobacteria</taxon>
        <taxon>Sphingomonadales</taxon>
        <taxon>Erythrobacteraceae</taxon>
        <taxon>Alteraurantiacibacter</taxon>
    </lineage>
</organism>
<dbReference type="InterPro" id="IPR034804">
    <property type="entry name" value="SQR/QFR_C/D"/>
</dbReference>
<comment type="subunit">
    <text evidence="5">Part of an enzyme complex containing four subunits: a flavoprotein, an iron-sulfur protein, plus two membrane-anchoring proteins, SdhC and SdhD.</text>
</comment>
<evidence type="ECO:0000256" key="8">
    <source>
        <dbReference type="ARBA" id="ARBA00022475"/>
    </source>
</evidence>
<comment type="subcellular location">
    <subcellularLocation>
        <location evidence="3">Cell inner membrane</location>
        <topology evidence="3">Multi-pass membrane protein</topology>
    </subcellularLocation>
</comment>
<evidence type="ECO:0000256" key="17">
    <source>
        <dbReference type="ARBA" id="ARBA00023136"/>
    </source>
</evidence>
<dbReference type="NCBIfam" id="TIGR02968">
    <property type="entry name" value="succ_dehyd_anc"/>
    <property type="match status" value="1"/>
</dbReference>
<comment type="pathway">
    <text evidence="4">Carbohydrate metabolism; tricarboxylic acid cycle.</text>
</comment>
<evidence type="ECO:0000313" key="19">
    <source>
        <dbReference type="EMBL" id="MFC3097625.1"/>
    </source>
</evidence>
<dbReference type="EMBL" id="JBHRST010000009">
    <property type="protein sequence ID" value="MFC3097625.1"/>
    <property type="molecule type" value="Genomic_DNA"/>
</dbReference>
<keyword evidence="15 18" id="KW-1133">Transmembrane helix</keyword>
<keyword evidence="7" id="KW-0813">Transport</keyword>
<comment type="function">
    <text evidence="2">Membrane-anchoring subunit of succinate dehydrogenase (SDH).</text>
</comment>
<dbReference type="RefSeq" id="WP_336925217.1">
    <property type="nucleotide sequence ID" value="NZ_JBANRO010000003.1"/>
</dbReference>
<dbReference type="Pfam" id="PF01127">
    <property type="entry name" value="Sdh_cyt"/>
    <property type="match status" value="1"/>
</dbReference>
<dbReference type="InterPro" id="IPR000701">
    <property type="entry name" value="SuccDH_FuR_B_TM-su"/>
</dbReference>
<evidence type="ECO:0000256" key="11">
    <source>
        <dbReference type="ARBA" id="ARBA00022617"/>
    </source>
</evidence>
<dbReference type="PANTHER" id="PTHR38689">
    <property type="entry name" value="SUCCINATE DEHYDROGENASE HYDROPHOBIC MEMBRANE ANCHOR SUBUNIT"/>
    <property type="match status" value="1"/>
</dbReference>
<comment type="cofactor">
    <cofactor evidence="1">
        <name>heme</name>
        <dbReference type="ChEBI" id="CHEBI:30413"/>
    </cofactor>
</comment>
<evidence type="ECO:0000256" key="4">
    <source>
        <dbReference type="ARBA" id="ARBA00005163"/>
    </source>
</evidence>
<keyword evidence="10" id="KW-0816">Tricarboxylic acid cycle</keyword>
<feature type="transmembrane region" description="Helical" evidence="18">
    <location>
        <begin position="28"/>
        <end position="47"/>
    </location>
</feature>
<dbReference type="Proteomes" id="UP001595456">
    <property type="component" value="Unassembled WGS sequence"/>
</dbReference>
<evidence type="ECO:0000256" key="16">
    <source>
        <dbReference type="ARBA" id="ARBA00023004"/>
    </source>
</evidence>
<evidence type="ECO:0000256" key="18">
    <source>
        <dbReference type="SAM" id="Phobius"/>
    </source>
</evidence>
<proteinExistence type="predicted"/>
<reference evidence="20" key="1">
    <citation type="journal article" date="2019" name="Int. J. Syst. Evol. Microbiol.">
        <title>The Global Catalogue of Microorganisms (GCM) 10K type strain sequencing project: providing services to taxonomists for standard genome sequencing and annotation.</title>
        <authorList>
            <consortium name="The Broad Institute Genomics Platform"/>
            <consortium name="The Broad Institute Genome Sequencing Center for Infectious Disease"/>
            <person name="Wu L."/>
            <person name="Ma J."/>
        </authorList>
    </citation>
    <scope>NUCLEOTIDE SEQUENCE [LARGE SCALE GENOMIC DNA]</scope>
    <source>
        <strain evidence="20">KCTC 52607</strain>
    </source>
</reference>
<evidence type="ECO:0000256" key="10">
    <source>
        <dbReference type="ARBA" id="ARBA00022532"/>
    </source>
</evidence>
<accession>A0ABV7E4F1</accession>
<dbReference type="InterPro" id="IPR014312">
    <property type="entry name" value="Succ_DH_anchor"/>
</dbReference>
<evidence type="ECO:0000256" key="1">
    <source>
        <dbReference type="ARBA" id="ARBA00001971"/>
    </source>
</evidence>
<comment type="caution">
    <text evidence="19">The sequence shown here is derived from an EMBL/GenBank/DDBJ whole genome shotgun (WGS) entry which is preliminary data.</text>
</comment>
<sequence length="133" mass="14012">MGNGTSIGRVRALGAAGHGTHHWLLQRFTAAGNFLGGVFLVASFLFLPDASFATMRDYFASPVPATILALFLISVFWHARLGLQVLIEDYVHEAGNKFAALVALNLFTFAGAGFGLFAILRLALATTSLGGAA</sequence>
<evidence type="ECO:0000313" key="20">
    <source>
        <dbReference type="Proteomes" id="UP001595456"/>
    </source>
</evidence>
<protein>
    <recommendedName>
        <fullName evidence="6">Succinate dehydrogenase hydrophobic membrane anchor subunit</fullName>
    </recommendedName>
</protein>
<keyword evidence="9" id="KW-0997">Cell inner membrane</keyword>
<evidence type="ECO:0000256" key="15">
    <source>
        <dbReference type="ARBA" id="ARBA00022989"/>
    </source>
</evidence>
<feature type="transmembrane region" description="Helical" evidence="18">
    <location>
        <begin position="98"/>
        <end position="120"/>
    </location>
</feature>
<evidence type="ECO:0000256" key="6">
    <source>
        <dbReference type="ARBA" id="ARBA00019425"/>
    </source>
</evidence>
<evidence type="ECO:0000256" key="13">
    <source>
        <dbReference type="ARBA" id="ARBA00022723"/>
    </source>
</evidence>